<protein>
    <submittedName>
        <fullName evidence="6">YVTN family beta-propeller protein</fullName>
    </submittedName>
</protein>
<feature type="domain" description="YNCE-like beta-propeller" evidence="5">
    <location>
        <begin position="87"/>
        <end position="234"/>
    </location>
</feature>
<dbReference type="PANTHER" id="PTHR47197:SF3">
    <property type="entry name" value="DIHYDRO-HEME D1 DEHYDROGENASE"/>
    <property type="match status" value="1"/>
</dbReference>
<accession>A0A542E2E9</accession>
<dbReference type="AlphaFoldDB" id="A0A542E2E9"/>
<organism evidence="6 7">
    <name type="scientific">Lapillicoccus jejuensis</name>
    <dbReference type="NCBI Taxonomy" id="402171"/>
    <lineage>
        <taxon>Bacteria</taxon>
        <taxon>Bacillati</taxon>
        <taxon>Actinomycetota</taxon>
        <taxon>Actinomycetes</taxon>
        <taxon>Micrococcales</taxon>
        <taxon>Intrasporangiaceae</taxon>
        <taxon>Lapillicoccus</taxon>
    </lineage>
</organism>
<gene>
    <name evidence="6" type="ORF">FB458_2571</name>
</gene>
<dbReference type="InterPro" id="IPR006311">
    <property type="entry name" value="TAT_signal"/>
</dbReference>
<keyword evidence="7" id="KW-1185">Reference proteome</keyword>
<evidence type="ECO:0000256" key="1">
    <source>
        <dbReference type="ARBA" id="ARBA00001935"/>
    </source>
</evidence>
<dbReference type="SUPFAM" id="SSF50974">
    <property type="entry name" value="Nitrous oxide reductase, N-terminal domain"/>
    <property type="match status" value="1"/>
</dbReference>
<dbReference type="RefSeq" id="WP_211356031.1">
    <property type="nucleotide sequence ID" value="NZ_BAAAPR010000014.1"/>
</dbReference>
<evidence type="ECO:0000256" key="2">
    <source>
        <dbReference type="ARBA" id="ARBA00022729"/>
    </source>
</evidence>
<sequence>MTRPTRATRRRTAVLACATAVALGLLGACSSGGAPTTAAPSRGTGTTRPSGVTSTATSTASATAADAAVTGRDVYAADGVGMLTGAARSAKPLVYVPDQVAGLVQVIDPSTYRVVATYHVASSPEHVVPSHDLTTLWVNSDAGDTLTPIDPRTGTPGTPVHVFDPYNLYFSPDGRYALVMSERARAIEVRDAHTMAAVRDVPVGCAGLNHADVTADRRTMLASCEFSGELVEIDPGLTHVVKTIDLDAIATPGATDPAMARSMGGPAGGLVRGASSMPQDVRLTPDGRWFLAADMLRNGVWVIDARTFTVARFIPTGKGAHGIYFSRDASRVYVSNRDEGTISVLDAATLVAVTTWVIPGGGSPDMGGVSADGKELWLSGRYSSVVYVFDTTTGRVTHEIPVASGPHGLLVWPQPGRISLGHTGTMR</sequence>
<comment type="cofactor">
    <cofactor evidence="1">
        <name>Cu cation</name>
        <dbReference type="ChEBI" id="CHEBI:23378"/>
    </cofactor>
</comment>
<dbReference type="InterPro" id="IPR011045">
    <property type="entry name" value="N2O_reductase_N"/>
</dbReference>
<dbReference type="Proteomes" id="UP000317893">
    <property type="component" value="Unassembled WGS sequence"/>
</dbReference>
<keyword evidence="2 4" id="KW-0732">Signal</keyword>
<dbReference type="InterPro" id="IPR015943">
    <property type="entry name" value="WD40/YVTN_repeat-like_dom_sf"/>
</dbReference>
<evidence type="ECO:0000259" key="5">
    <source>
        <dbReference type="Pfam" id="PF21783"/>
    </source>
</evidence>
<proteinExistence type="predicted"/>
<evidence type="ECO:0000256" key="3">
    <source>
        <dbReference type="SAM" id="MobiDB-lite"/>
    </source>
</evidence>
<dbReference type="PROSITE" id="PS51257">
    <property type="entry name" value="PROKAR_LIPOPROTEIN"/>
    <property type="match status" value="1"/>
</dbReference>
<dbReference type="PANTHER" id="PTHR47197">
    <property type="entry name" value="PROTEIN NIRF"/>
    <property type="match status" value="1"/>
</dbReference>
<dbReference type="Gene3D" id="2.130.10.10">
    <property type="entry name" value="YVTN repeat-like/Quinoprotein amine dehydrogenase"/>
    <property type="match status" value="2"/>
</dbReference>
<feature type="region of interest" description="Disordered" evidence="3">
    <location>
        <begin position="32"/>
        <end position="58"/>
    </location>
</feature>
<reference evidence="6 7" key="1">
    <citation type="submission" date="2019-06" db="EMBL/GenBank/DDBJ databases">
        <title>Sequencing the genomes of 1000 actinobacteria strains.</title>
        <authorList>
            <person name="Klenk H.-P."/>
        </authorList>
    </citation>
    <scope>NUCLEOTIDE SEQUENCE [LARGE SCALE GENOMIC DNA]</scope>
    <source>
        <strain evidence="6 7">DSM 18607</strain>
    </source>
</reference>
<evidence type="ECO:0000313" key="7">
    <source>
        <dbReference type="Proteomes" id="UP000317893"/>
    </source>
</evidence>
<feature type="domain" description="YNCE-like beta-propeller" evidence="5">
    <location>
        <begin position="274"/>
        <end position="410"/>
    </location>
</feature>
<feature type="signal peptide" evidence="4">
    <location>
        <begin position="1"/>
        <end position="33"/>
    </location>
</feature>
<evidence type="ECO:0000313" key="6">
    <source>
        <dbReference type="EMBL" id="TQJ09459.1"/>
    </source>
</evidence>
<name>A0A542E2E9_9MICO</name>
<evidence type="ECO:0000256" key="4">
    <source>
        <dbReference type="SAM" id="SignalP"/>
    </source>
</evidence>
<dbReference type="EMBL" id="VFMN01000001">
    <property type="protein sequence ID" value="TQJ09459.1"/>
    <property type="molecule type" value="Genomic_DNA"/>
</dbReference>
<feature type="chain" id="PRO_5038764930" evidence="4">
    <location>
        <begin position="34"/>
        <end position="427"/>
    </location>
</feature>
<dbReference type="InterPro" id="IPR048433">
    <property type="entry name" value="YNCE-like_beta-prop"/>
</dbReference>
<comment type="caution">
    <text evidence="6">The sequence shown here is derived from an EMBL/GenBank/DDBJ whole genome shotgun (WGS) entry which is preliminary data.</text>
</comment>
<dbReference type="Pfam" id="PF21783">
    <property type="entry name" value="YNCE"/>
    <property type="match status" value="2"/>
</dbReference>
<dbReference type="InterPro" id="IPR051200">
    <property type="entry name" value="Host-pathogen_enzymatic-act"/>
</dbReference>
<dbReference type="PROSITE" id="PS51318">
    <property type="entry name" value="TAT"/>
    <property type="match status" value="1"/>
</dbReference>